<protein>
    <submittedName>
        <fullName evidence="2">Uncharacterized protein</fullName>
    </submittedName>
</protein>
<keyword evidence="1" id="KW-0732">Signal</keyword>
<gene>
    <name evidence="2" type="ORF">PZA18_17435</name>
</gene>
<reference evidence="2" key="1">
    <citation type="submission" date="2023-03" db="EMBL/GenBank/DDBJ databases">
        <title>Chitinimonas shenzhenensis gen. nov., sp. nov., a novel member of family Burkholderiaceae isolated from activated sludge collected in Shen Zhen, China.</title>
        <authorList>
            <person name="Wang X."/>
        </authorList>
    </citation>
    <scope>NUCLEOTIDE SEQUENCE</scope>
    <source>
        <strain evidence="2">DQS-5</strain>
    </source>
</reference>
<organism evidence="2 3">
    <name type="scientific">Parachitinimonas caeni</name>
    <dbReference type="NCBI Taxonomy" id="3031301"/>
    <lineage>
        <taxon>Bacteria</taxon>
        <taxon>Pseudomonadati</taxon>
        <taxon>Pseudomonadota</taxon>
        <taxon>Betaproteobacteria</taxon>
        <taxon>Neisseriales</taxon>
        <taxon>Chitinibacteraceae</taxon>
        <taxon>Parachitinimonas</taxon>
    </lineage>
</organism>
<evidence type="ECO:0000313" key="2">
    <source>
        <dbReference type="EMBL" id="MDK2125839.1"/>
    </source>
</evidence>
<dbReference type="Proteomes" id="UP001172778">
    <property type="component" value="Unassembled WGS sequence"/>
</dbReference>
<comment type="caution">
    <text evidence="2">The sequence shown here is derived from an EMBL/GenBank/DDBJ whole genome shotgun (WGS) entry which is preliminary data.</text>
</comment>
<sequence>MKPIFHLMIVGTLSAALSSPALANPKHDLARELIDCGNTYNALSLVVTASKQAALREVGSNLLLEAMKYLDGDNAFYDRELGKSAEKVSGDVVGANAEKRAGMAKACSRFLGEGSIEKILQEKLSAEKNSTKP</sequence>
<proteinExistence type="predicted"/>
<name>A0ABT7E0K6_9NEIS</name>
<accession>A0ABT7E0K6</accession>
<evidence type="ECO:0000313" key="3">
    <source>
        <dbReference type="Proteomes" id="UP001172778"/>
    </source>
</evidence>
<feature type="signal peptide" evidence="1">
    <location>
        <begin position="1"/>
        <end position="23"/>
    </location>
</feature>
<keyword evidence="3" id="KW-1185">Reference proteome</keyword>
<dbReference type="EMBL" id="JARRAF010000025">
    <property type="protein sequence ID" value="MDK2125839.1"/>
    <property type="molecule type" value="Genomic_DNA"/>
</dbReference>
<dbReference type="RefSeq" id="WP_284102152.1">
    <property type="nucleotide sequence ID" value="NZ_JARRAF010000025.1"/>
</dbReference>
<feature type="chain" id="PRO_5045408302" evidence="1">
    <location>
        <begin position="24"/>
        <end position="133"/>
    </location>
</feature>
<evidence type="ECO:0000256" key="1">
    <source>
        <dbReference type="SAM" id="SignalP"/>
    </source>
</evidence>